<organism evidence="1 2">
    <name type="scientific">Ixodes persulcatus</name>
    <name type="common">Taiga tick</name>
    <dbReference type="NCBI Taxonomy" id="34615"/>
    <lineage>
        <taxon>Eukaryota</taxon>
        <taxon>Metazoa</taxon>
        <taxon>Ecdysozoa</taxon>
        <taxon>Arthropoda</taxon>
        <taxon>Chelicerata</taxon>
        <taxon>Arachnida</taxon>
        <taxon>Acari</taxon>
        <taxon>Parasitiformes</taxon>
        <taxon>Ixodida</taxon>
        <taxon>Ixodoidea</taxon>
        <taxon>Ixodidae</taxon>
        <taxon>Ixodinae</taxon>
        <taxon>Ixodes</taxon>
    </lineage>
</organism>
<reference evidence="1 2" key="1">
    <citation type="journal article" date="2020" name="Cell">
        <title>Large-Scale Comparative Analyses of Tick Genomes Elucidate Their Genetic Diversity and Vector Capacities.</title>
        <authorList>
            <consortium name="Tick Genome and Microbiome Consortium (TIGMIC)"/>
            <person name="Jia N."/>
            <person name="Wang J."/>
            <person name="Shi W."/>
            <person name="Du L."/>
            <person name="Sun Y."/>
            <person name="Zhan W."/>
            <person name="Jiang J.F."/>
            <person name="Wang Q."/>
            <person name="Zhang B."/>
            <person name="Ji P."/>
            <person name="Bell-Sakyi L."/>
            <person name="Cui X.M."/>
            <person name="Yuan T.T."/>
            <person name="Jiang B.G."/>
            <person name="Yang W.F."/>
            <person name="Lam T.T."/>
            <person name="Chang Q.C."/>
            <person name="Ding S.J."/>
            <person name="Wang X.J."/>
            <person name="Zhu J.G."/>
            <person name="Ruan X.D."/>
            <person name="Zhao L."/>
            <person name="Wei J.T."/>
            <person name="Ye R.Z."/>
            <person name="Que T.C."/>
            <person name="Du C.H."/>
            <person name="Zhou Y.H."/>
            <person name="Cheng J.X."/>
            <person name="Dai P.F."/>
            <person name="Guo W.B."/>
            <person name="Han X.H."/>
            <person name="Huang E.J."/>
            <person name="Li L.F."/>
            <person name="Wei W."/>
            <person name="Gao Y.C."/>
            <person name="Liu J.Z."/>
            <person name="Shao H.Z."/>
            <person name="Wang X."/>
            <person name="Wang C.C."/>
            <person name="Yang T.C."/>
            <person name="Huo Q.B."/>
            <person name="Li W."/>
            <person name="Chen H.Y."/>
            <person name="Chen S.E."/>
            <person name="Zhou L.G."/>
            <person name="Ni X.B."/>
            <person name="Tian J.H."/>
            <person name="Sheng Y."/>
            <person name="Liu T."/>
            <person name="Pan Y.S."/>
            <person name="Xia L.Y."/>
            <person name="Li J."/>
            <person name="Zhao F."/>
            <person name="Cao W.C."/>
        </authorList>
    </citation>
    <scope>NUCLEOTIDE SEQUENCE [LARGE SCALE GENOMIC DNA]</scope>
    <source>
        <strain evidence="1">Iper-2018</strain>
    </source>
</reference>
<protein>
    <submittedName>
        <fullName evidence="1">Uncharacterized protein</fullName>
    </submittedName>
</protein>
<gene>
    <name evidence="1" type="ORF">HPB47_026243</name>
</gene>
<evidence type="ECO:0000313" key="1">
    <source>
        <dbReference type="EMBL" id="KAG0426648.1"/>
    </source>
</evidence>
<keyword evidence="2" id="KW-1185">Reference proteome</keyword>
<dbReference type="Proteomes" id="UP000805193">
    <property type="component" value="Unassembled WGS sequence"/>
</dbReference>
<name>A0AC60PZ83_IXOPE</name>
<evidence type="ECO:0000313" key="2">
    <source>
        <dbReference type="Proteomes" id="UP000805193"/>
    </source>
</evidence>
<sequence length="401" mass="43396">MKKSVSSLSERLGCSLCPAYLQCRHTSFDEAESSQPIKSITTAEPGPDTPTLPESATEKSPKSASLVNHTVEPEITDQKNQNAYVLPTATSCKYKASSRKRVSASEPFTVNKGAEGEVEEEGVPGGKTMPAPTKTALLLSIAGDDALEVYNNFAFSADEDWQDYATIVGKFDGYFAAQLNELACYLGKLPILGQLHLPATFGDRTVPATLVVVNCNGPSLCGRDLIQQFALLPPTVLAVVEETPAGYRSGVLDKFSELFQPGLGLAGLASSSKETRCGYATSVKGSGGVRVSSKARRALAWPRWKLQRAQLNATSTKYVAGRLGLRSWKNQQGSFRSLKTRPLRNQSSRARRDSAQGGQVTALPLHHRPCPPNLQKLRRSCGGPPESGSRCKDYNFKEREK</sequence>
<accession>A0AC60PZ83</accession>
<comment type="caution">
    <text evidence="1">The sequence shown here is derived from an EMBL/GenBank/DDBJ whole genome shotgun (WGS) entry which is preliminary data.</text>
</comment>
<dbReference type="EMBL" id="JABSTQ010009697">
    <property type="protein sequence ID" value="KAG0426648.1"/>
    <property type="molecule type" value="Genomic_DNA"/>
</dbReference>
<proteinExistence type="predicted"/>